<dbReference type="FunFam" id="3.20.20.80:FF:000125">
    <property type="entry name" value="CTS1p Endochitinase"/>
    <property type="match status" value="1"/>
</dbReference>
<feature type="chain" id="PRO_5009235918" description="chitinase" evidence="15">
    <location>
        <begin position="18"/>
        <end position="703"/>
    </location>
</feature>
<evidence type="ECO:0000256" key="5">
    <source>
        <dbReference type="ARBA" id="ARBA00022669"/>
    </source>
</evidence>
<dbReference type="Gene3D" id="3.20.20.80">
    <property type="entry name" value="Glycosidases"/>
    <property type="match status" value="1"/>
</dbReference>
<evidence type="ECO:0000256" key="9">
    <source>
        <dbReference type="ARBA" id="ARBA00023180"/>
    </source>
</evidence>
<dbReference type="GO" id="GO:0008061">
    <property type="term" value="F:chitin binding"/>
    <property type="evidence" value="ECO:0007669"/>
    <property type="project" value="UniProtKB-KW"/>
</dbReference>
<evidence type="ECO:0000256" key="12">
    <source>
        <dbReference type="ARBA" id="ARBA00023326"/>
    </source>
</evidence>
<dbReference type="OrthoDB" id="6020543at2759"/>
<dbReference type="GO" id="GO:0006032">
    <property type="term" value="P:chitin catabolic process"/>
    <property type="evidence" value="ECO:0007669"/>
    <property type="project" value="UniProtKB-KW"/>
</dbReference>
<keyword evidence="7 13" id="KW-0378">Hydrolase</keyword>
<dbReference type="SUPFAM" id="SSF51445">
    <property type="entry name" value="(Trans)glycosidases"/>
    <property type="match status" value="1"/>
</dbReference>
<evidence type="ECO:0000313" key="17">
    <source>
        <dbReference type="EMBL" id="SCU85666.1"/>
    </source>
</evidence>
<reference evidence="18" key="1">
    <citation type="submission" date="2016-03" db="EMBL/GenBank/DDBJ databases">
        <authorList>
            <person name="Devillers Hugo."/>
        </authorList>
    </citation>
    <scope>NUCLEOTIDE SEQUENCE [LARGE SCALE GENOMIC DNA]</scope>
</reference>
<dbReference type="PROSITE" id="PS51910">
    <property type="entry name" value="GH18_2"/>
    <property type="match status" value="1"/>
</dbReference>
<evidence type="ECO:0000256" key="1">
    <source>
        <dbReference type="ARBA" id="ARBA00000822"/>
    </source>
</evidence>
<gene>
    <name evidence="17" type="ORF">LANO_0C04940G</name>
</gene>
<evidence type="ECO:0000256" key="2">
    <source>
        <dbReference type="ARBA" id="ARBA00004613"/>
    </source>
</evidence>
<proteinExistence type="predicted"/>
<comment type="subcellular location">
    <subcellularLocation>
        <location evidence="2">Secreted</location>
    </subcellularLocation>
</comment>
<dbReference type="InterPro" id="IPR045321">
    <property type="entry name" value="Cts1-like"/>
</dbReference>
<evidence type="ECO:0000256" key="10">
    <source>
        <dbReference type="ARBA" id="ARBA00023277"/>
    </source>
</evidence>
<organism evidence="17 18">
    <name type="scientific">Lachancea nothofagi CBS 11611</name>
    <dbReference type="NCBI Taxonomy" id="1266666"/>
    <lineage>
        <taxon>Eukaryota</taxon>
        <taxon>Fungi</taxon>
        <taxon>Dikarya</taxon>
        <taxon>Ascomycota</taxon>
        <taxon>Saccharomycotina</taxon>
        <taxon>Saccharomycetes</taxon>
        <taxon>Saccharomycetales</taxon>
        <taxon>Saccharomycetaceae</taxon>
        <taxon>Lachancea</taxon>
    </lineage>
</organism>
<dbReference type="InterPro" id="IPR001579">
    <property type="entry name" value="Glyco_hydro_18_chit_AS"/>
</dbReference>
<evidence type="ECO:0000256" key="15">
    <source>
        <dbReference type="SAM" id="SignalP"/>
    </source>
</evidence>
<evidence type="ECO:0000256" key="14">
    <source>
        <dbReference type="SAM" id="MobiDB-lite"/>
    </source>
</evidence>
<dbReference type="GO" id="GO:0008843">
    <property type="term" value="F:endochitinase activity"/>
    <property type="evidence" value="ECO:0007669"/>
    <property type="project" value="UniProtKB-EC"/>
</dbReference>
<keyword evidence="4" id="KW-0964">Secreted</keyword>
<comment type="catalytic activity">
    <reaction evidence="1">
        <text>Random endo-hydrolysis of N-acetyl-beta-D-glucosaminide (1-&gt;4)-beta-linkages in chitin and chitodextrins.</text>
        <dbReference type="EC" id="3.2.1.14"/>
    </reaction>
</comment>
<sequence>MLFFIATALMQLAFVLGFDASAKSNVAVYWGQASAGSQDSLASYCQSSDVDIVLLSFLYSFPDPVSLDFSSACSSTFSDGVLHCDQIGEDIKTCQSLGKKIMLSMGGSVGSYGFSSDSQAEDFATTLWNTFGGGSGSERPFDDAVVDGFDFDIENQNPTGYAALAKKLREYFNSASKAYYLSAAPQCFYPDASVGDLLNNADIDFAFIQFYNNYCNVDAQFNWDTWTQFAASAPNPNIKLYLGLPGSSSAAGSGYISDLSKIQSTVDTISESNNFGGIMLWDASQSFSNKVDGESYVAQMKSILSSVGSSVAQSSNSQVSASSTVSAAASSSSLSVSSAPITSSTTSSALVASSKATGYSSSQAQKSSTSVSLLSSGVSFSSTPASALSGSTSVAHGHGTQQSSSTPVIMYTTTVSSAGSAVTTEITQSTVLQTICTSCSSPSAQATTVTTHNVRSTTLTTTTCASGTCVPDSITTEVVQPTVLTTTTCASGTSTPASAQGSDSEFVTTETVHPTVLTTTTCASGTSIPASAQGSDSDYVTTETAHSTVLTTTTCTSGTPTPAPTQGSDSDYATTETVHPTVLTTTTCSTGPGLSTTTLAPTVVPSYAPTATSAVNPSATASPSWAHQRAIELNAQYSAGQLNGKSTCSDGEISCSADGKIAICDHANWVYTQCADGTTCFAYDSNDTVYSSCNFSYMKSVFM</sequence>
<evidence type="ECO:0000256" key="3">
    <source>
        <dbReference type="ARBA" id="ARBA00012729"/>
    </source>
</evidence>
<feature type="signal peptide" evidence="15">
    <location>
        <begin position="1"/>
        <end position="17"/>
    </location>
</feature>
<keyword evidence="11 13" id="KW-0326">Glycosidase</keyword>
<name>A0A1G4J7S6_9SACH</name>
<feature type="region of interest" description="Disordered" evidence="14">
    <location>
        <begin position="552"/>
        <end position="572"/>
    </location>
</feature>
<dbReference type="InterPro" id="IPR017853">
    <property type="entry name" value="GH"/>
</dbReference>
<keyword evidence="18" id="KW-1185">Reference proteome</keyword>
<dbReference type="GO" id="GO:0000272">
    <property type="term" value="P:polysaccharide catabolic process"/>
    <property type="evidence" value="ECO:0007669"/>
    <property type="project" value="UniProtKB-KW"/>
</dbReference>
<evidence type="ECO:0000256" key="7">
    <source>
        <dbReference type="ARBA" id="ARBA00022801"/>
    </source>
</evidence>
<dbReference type="Pfam" id="PF00704">
    <property type="entry name" value="Glyco_hydro_18"/>
    <property type="match status" value="1"/>
</dbReference>
<dbReference type="GO" id="GO:0005576">
    <property type="term" value="C:extracellular region"/>
    <property type="evidence" value="ECO:0007669"/>
    <property type="project" value="UniProtKB-SubCell"/>
</dbReference>
<dbReference type="PROSITE" id="PS01095">
    <property type="entry name" value="GH18_1"/>
    <property type="match status" value="1"/>
</dbReference>
<dbReference type="Proteomes" id="UP000189911">
    <property type="component" value="Chromosome C"/>
</dbReference>
<accession>A0A1G4J7S6</accession>
<evidence type="ECO:0000256" key="11">
    <source>
        <dbReference type="ARBA" id="ARBA00023295"/>
    </source>
</evidence>
<evidence type="ECO:0000256" key="13">
    <source>
        <dbReference type="RuleBase" id="RU000489"/>
    </source>
</evidence>
<dbReference type="EMBL" id="LT598446">
    <property type="protein sequence ID" value="SCU85666.1"/>
    <property type="molecule type" value="Genomic_DNA"/>
</dbReference>
<dbReference type="PANTHER" id="PTHR45708:SF49">
    <property type="entry name" value="ENDOCHITINASE"/>
    <property type="match status" value="1"/>
</dbReference>
<dbReference type="CDD" id="cd02877">
    <property type="entry name" value="GH18_hevamine_XipI_class_III"/>
    <property type="match status" value="1"/>
</dbReference>
<evidence type="ECO:0000256" key="8">
    <source>
        <dbReference type="ARBA" id="ARBA00023024"/>
    </source>
</evidence>
<keyword evidence="9" id="KW-0325">Glycoprotein</keyword>
<feature type="domain" description="GH18" evidence="16">
    <location>
        <begin position="24"/>
        <end position="307"/>
    </location>
</feature>
<dbReference type="PANTHER" id="PTHR45708">
    <property type="entry name" value="ENDOCHITINASE"/>
    <property type="match status" value="1"/>
</dbReference>
<evidence type="ECO:0000256" key="6">
    <source>
        <dbReference type="ARBA" id="ARBA00022729"/>
    </source>
</evidence>
<evidence type="ECO:0000259" key="16">
    <source>
        <dbReference type="PROSITE" id="PS51910"/>
    </source>
</evidence>
<keyword evidence="8" id="KW-0146">Chitin degradation</keyword>
<keyword evidence="12" id="KW-0624">Polysaccharide degradation</keyword>
<evidence type="ECO:0000313" key="18">
    <source>
        <dbReference type="Proteomes" id="UP000189911"/>
    </source>
</evidence>
<evidence type="ECO:0000256" key="4">
    <source>
        <dbReference type="ARBA" id="ARBA00022525"/>
    </source>
</evidence>
<protein>
    <recommendedName>
        <fullName evidence="3">chitinase</fullName>
        <ecNumber evidence="3">3.2.1.14</ecNumber>
    </recommendedName>
</protein>
<dbReference type="InterPro" id="IPR050542">
    <property type="entry name" value="Glycosyl_Hydrlase18_Chitinase"/>
</dbReference>
<dbReference type="InterPro" id="IPR001223">
    <property type="entry name" value="Glyco_hydro18_cat"/>
</dbReference>
<keyword evidence="5" id="KW-0147">Chitin-binding</keyword>
<dbReference type="EC" id="3.2.1.14" evidence="3"/>
<keyword evidence="10" id="KW-0119">Carbohydrate metabolism</keyword>
<keyword evidence="6 15" id="KW-0732">Signal</keyword>
<dbReference type="AlphaFoldDB" id="A0A1G4J7S6"/>